<evidence type="ECO:0000313" key="5">
    <source>
        <dbReference type="Proteomes" id="UP000178109"/>
    </source>
</evidence>
<evidence type="ECO:0000259" key="3">
    <source>
        <dbReference type="Pfam" id="PF00294"/>
    </source>
</evidence>
<dbReference type="SUPFAM" id="SSF53613">
    <property type="entry name" value="Ribokinase-like"/>
    <property type="match status" value="1"/>
</dbReference>
<organism evidence="4 5">
    <name type="scientific">Candidatus Komeilibacteria bacterium RIFCSPLOWO2_02_FULL_48_11</name>
    <dbReference type="NCBI Taxonomy" id="1798553"/>
    <lineage>
        <taxon>Bacteria</taxon>
        <taxon>Candidatus Komeiliibacteriota</taxon>
    </lineage>
</organism>
<dbReference type="Gene3D" id="3.40.1190.20">
    <property type="match status" value="1"/>
</dbReference>
<keyword evidence="2" id="KW-0418">Kinase</keyword>
<name>A0A1G2BUA2_9BACT</name>
<comment type="caution">
    <text evidence="4">The sequence shown here is derived from an EMBL/GenBank/DDBJ whole genome shotgun (WGS) entry which is preliminary data.</text>
</comment>
<dbReference type="InterPro" id="IPR002173">
    <property type="entry name" value="Carboh/pur_kinase_PfkB_CS"/>
</dbReference>
<sequence>MNIIITGSISYDRIMDFPGRFREHILPDKIHILNVSFTLNRFEEQFGGTAGNIAYNLKLLGLEPIIVAAAGGDFGCYAERLEKIGIKTKHVAIFENDQTATAQMITDLDDNQISAFYPGALAFGSQVGIPEEFKNKENLLIIAPSTKQEIAKRCQEAKASQLPYIFDPGQQIIALSPEEAVFGAANSKVSIFNDYEWQVFSDKSKLSLTDLTGKGIVVIVTRGQEGSIIYTLEREYKISAANPEQVEDPTGAGDAYRAGIIAGIVNNWDWQIAGQLASTIASFAVEHYGTQRHEPTLEQIRERYQKSFQNNCPI</sequence>
<feature type="domain" description="Carbohydrate kinase PfkB" evidence="3">
    <location>
        <begin position="35"/>
        <end position="296"/>
    </location>
</feature>
<reference evidence="4 5" key="1">
    <citation type="journal article" date="2016" name="Nat. Commun.">
        <title>Thousands of microbial genomes shed light on interconnected biogeochemical processes in an aquifer system.</title>
        <authorList>
            <person name="Anantharaman K."/>
            <person name="Brown C.T."/>
            <person name="Hug L.A."/>
            <person name="Sharon I."/>
            <person name="Castelle C.J."/>
            <person name="Probst A.J."/>
            <person name="Thomas B.C."/>
            <person name="Singh A."/>
            <person name="Wilkins M.J."/>
            <person name="Karaoz U."/>
            <person name="Brodie E.L."/>
            <person name="Williams K.H."/>
            <person name="Hubbard S.S."/>
            <person name="Banfield J.F."/>
        </authorList>
    </citation>
    <scope>NUCLEOTIDE SEQUENCE [LARGE SCALE GENOMIC DNA]</scope>
</reference>
<evidence type="ECO:0000313" key="4">
    <source>
        <dbReference type="EMBL" id="OGY92496.1"/>
    </source>
</evidence>
<keyword evidence="1" id="KW-0808">Transferase</keyword>
<accession>A0A1G2BUA2</accession>
<dbReference type="CDD" id="cd01942">
    <property type="entry name" value="ribokinase_group_A"/>
    <property type="match status" value="1"/>
</dbReference>
<dbReference type="InterPro" id="IPR011611">
    <property type="entry name" value="PfkB_dom"/>
</dbReference>
<dbReference type="InterPro" id="IPR029056">
    <property type="entry name" value="Ribokinase-like"/>
</dbReference>
<proteinExistence type="predicted"/>
<evidence type="ECO:0000256" key="1">
    <source>
        <dbReference type="ARBA" id="ARBA00022679"/>
    </source>
</evidence>
<dbReference type="PROSITE" id="PS00583">
    <property type="entry name" value="PFKB_KINASES_1"/>
    <property type="match status" value="1"/>
</dbReference>
<dbReference type="Pfam" id="PF00294">
    <property type="entry name" value="PfkB"/>
    <property type="match status" value="1"/>
</dbReference>
<dbReference type="GO" id="GO:0016301">
    <property type="term" value="F:kinase activity"/>
    <property type="evidence" value="ECO:0007669"/>
    <property type="project" value="UniProtKB-KW"/>
</dbReference>
<dbReference type="PANTHER" id="PTHR10584:SF166">
    <property type="entry name" value="RIBOKINASE"/>
    <property type="match status" value="1"/>
</dbReference>
<evidence type="ECO:0000256" key="2">
    <source>
        <dbReference type="ARBA" id="ARBA00022777"/>
    </source>
</evidence>
<protein>
    <recommendedName>
        <fullName evidence="3">Carbohydrate kinase PfkB domain-containing protein</fullName>
    </recommendedName>
</protein>
<dbReference type="STRING" id="1798553.A3H70_04605"/>
<dbReference type="PANTHER" id="PTHR10584">
    <property type="entry name" value="SUGAR KINASE"/>
    <property type="match status" value="1"/>
</dbReference>
<dbReference type="EMBL" id="MHKO01000020">
    <property type="protein sequence ID" value="OGY92496.1"/>
    <property type="molecule type" value="Genomic_DNA"/>
</dbReference>
<dbReference type="AlphaFoldDB" id="A0A1G2BUA2"/>
<dbReference type="PROSITE" id="PS00584">
    <property type="entry name" value="PFKB_KINASES_2"/>
    <property type="match status" value="1"/>
</dbReference>
<gene>
    <name evidence="4" type="ORF">A3H70_04605</name>
</gene>
<dbReference type="Proteomes" id="UP000178109">
    <property type="component" value="Unassembled WGS sequence"/>
</dbReference>